<gene>
    <name evidence="7" type="primary">LOC108839323</name>
</gene>
<keyword evidence="3 4" id="KW-0808">Transferase</keyword>
<dbReference type="CDD" id="cd03784">
    <property type="entry name" value="GT1_Gtf-like"/>
    <property type="match status" value="1"/>
</dbReference>
<dbReference type="Pfam" id="PF00201">
    <property type="entry name" value="UDPGT"/>
    <property type="match status" value="1"/>
</dbReference>
<organism evidence="6 7">
    <name type="scientific">Raphanus sativus</name>
    <name type="common">Radish</name>
    <name type="synonym">Raphanus raphanistrum var. sativus</name>
    <dbReference type="NCBI Taxonomy" id="3726"/>
    <lineage>
        <taxon>Eukaryota</taxon>
        <taxon>Viridiplantae</taxon>
        <taxon>Streptophyta</taxon>
        <taxon>Embryophyta</taxon>
        <taxon>Tracheophyta</taxon>
        <taxon>Spermatophyta</taxon>
        <taxon>Magnoliopsida</taxon>
        <taxon>eudicotyledons</taxon>
        <taxon>Gunneridae</taxon>
        <taxon>Pentapetalae</taxon>
        <taxon>rosids</taxon>
        <taxon>malvids</taxon>
        <taxon>Brassicales</taxon>
        <taxon>Brassicaceae</taxon>
        <taxon>Brassiceae</taxon>
        <taxon>Raphanus</taxon>
    </lineage>
</organism>
<dbReference type="GO" id="GO:0080043">
    <property type="term" value="F:quercetin 3-O-glucosyltransferase activity"/>
    <property type="evidence" value="ECO:0007669"/>
    <property type="project" value="TreeGrafter"/>
</dbReference>
<dbReference type="Gene3D" id="3.40.50.2000">
    <property type="entry name" value="Glycogen Phosphorylase B"/>
    <property type="match status" value="2"/>
</dbReference>
<evidence type="ECO:0000256" key="3">
    <source>
        <dbReference type="ARBA" id="ARBA00022679"/>
    </source>
</evidence>
<keyword evidence="2 4" id="KW-0328">Glycosyltransferase</keyword>
<evidence type="ECO:0000256" key="5">
    <source>
        <dbReference type="RuleBase" id="RU362057"/>
    </source>
</evidence>
<dbReference type="AlphaFoldDB" id="A0A9W3CQ77"/>
<reference evidence="7" key="2">
    <citation type="submission" date="2025-08" db="UniProtKB">
        <authorList>
            <consortium name="RefSeq"/>
        </authorList>
    </citation>
    <scope>IDENTIFICATION</scope>
    <source>
        <tissue evidence="7">Leaf</tissue>
    </source>
</reference>
<evidence type="ECO:0000256" key="1">
    <source>
        <dbReference type="ARBA" id="ARBA00009995"/>
    </source>
</evidence>
<reference evidence="6" key="1">
    <citation type="journal article" date="2019" name="Database">
        <title>The radish genome database (RadishGD): an integrated information resource for radish genomics.</title>
        <authorList>
            <person name="Yu H.J."/>
            <person name="Baek S."/>
            <person name="Lee Y.J."/>
            <person name="Cho A."/>
            <person name="Mun J.H."/>
        </authorList>
    </citation>
    <scope>NUCLEOTIDE SEQUENCE [LARGE SCALE GENOMIC DNA]</scope>
    <source>
        <strain evidence="6">cv. WK10039</strain>
    </source>
</reference>
<dbReference type="EC" id="2.4.1.-" evidence="5"/>
<dbReference type="FunFam" id="3.40.50.2000:FF:000065">
    <property type="entry name" value="Glycosyltransferase"/>
    <property type="match status" value="1"/>
</dbReference>
<dbReference type="OrthoDB" id="5835829at2759"/>
<evidence type="ECO:0000313" key="7">
    <source>
        <dbReference type="RefSeq" id="XP_056853646.1"/>
    </source>
</evidence>
<dbReference type="PANTHER" id="PTHR11926:SF928">
    <property type="entry name" value="UDP-GLYCOSYLTRANSFERASE 85A4"/>
    <property type="match status" value="1"/>
</dbReference>
<dbReference type="InterPro" id="IPR002213">
    <property type="entry name" value="UDP_glucos_trans"/>
</dbReference>
<keyword evidence="6" id="KW-1185">Reference proteome</keyword>
<evidence type="ECO:0000313" key="6">
    <source>
        <dbReference type="Proteomes" id="UP000504610"/>
    </source>
</evidence>
<dbReference type="SUPFAM" id="SSF53756">
    <property type="entry name" value="UDP-Glycosyltransferase/glycogen phosphorylase"/>
    <property type="match status" value="1"/>
</dbReference>
<protein>
    <recommendedName>
        <fullName evidence="5">Glycosyltransferase</fullName>
        <ecNumber evidence="5">2.4.1.-</ecNumber>
    </recommendedName>
</protein>
<dbReference type="KEGG" id="rsz:108839323"/>
<dbReference type="PANTHER" id="PTHR11926">
    <property type="entry name" value="GLUCOSYL/GLUCURONOSYL TRANSFERASES"/>
    <property type="match status" value="1"/>
</dbReference>
<sequence>MEPHAVPPSRNRHAVCIPYPAQGHHYKNTVHTPTDVLIARCEGAGNGGVAEIAVEGVGGDDGSVRSLGGGVKRHINPMLKVAKLLHARGFHVTFVNTDYNHRRILRSRGPHALDGLPSFRFETIPDGLPWTDVDAKQDMLKLIDSTMKNCLSPFKDLLTRLNSGSDVPPVSCIVSDASMSFTIDAAEELEIPVVLLWTNSATALILYLHYQKLIEKGIIPVEDESDLKTEIDWLPSINTIQLKDFPDFIIKTDHQHLMLNFITHVTERSKRASAIITNTFENLEHDVVSSLRSILHTRIYPIGPLPILENREVNRDSEIGRLRLNLWEEEIESLNWLETKEKKSVLYVNFGSITVLTREQLIEFARGLVASGKEFLWAERSVLLPAEFLSETKADRGKVVTGWCRQEKVLSHPAIGAFLTHCGWNSTVESVVAGVPMICWPFFADQLTNRRFCCGEWGLGVEIGGEVRRERVEAAVREVMDGAGGVEVRKKVMEWRRVAEEASAPPCGSSFVNLEMVVNEVLSDS</sequence>
<dbReference type="GO" id="GO:0080044">
    <property type="term" value="F:quercetin 7-O-glucosyltransferase activity"/>
    <property type="evidence" value="ECO:0007669"/>
    <property type="project" value="TreeGrafter"/>
</dbReference>
<evidence type="ECO:0000256" key="4">
    <source>
        <dbReference type="RuleBase" id="RU003718"/>
    </source>
</evidence>
<dbReference type="InterPro" id="IPR035595">
    <property type="entry name" value="UDP_glycos_trans_CS"/>
</dbReference>
<comment type="similarity">
    <text evidence="1 4">Belongs to the UDP-glycosyltransferase family.</text>
</comment>
<evidence type="ECO:0000256" key="2">
    <source>
        <dbReference type="ARBA" id="ARBA00022676"/>
    </source>
</evidence>
<proteinExistence type="inferred from homology"/>
<name>A0A9W3CQ77_RAPSA</name>
<dbReference type="PROSITE" id="PS00375">
    <property type="entry name" value="UDPGT"/>
    <property type="match status" value="1"/>
</dbReference>
<dbReference type="GeneID" id="108839323"/>
<dbReference type="Proteomes" id="UP000504610">
    <property type="component" value="Chromosome 2"/>
</dbReference>
<dbReference type="FunFam" id="3.40.50.2000:FF:000056">
    <property type="entry name" value="Glycosyltransferase"/>
    <property type="match status" value="1"/>
</dbReference>
<accession>A0A9W3CQ77</accession>
<dbReference type="RefSeq" id="XP_056853646.1">
    <property type="nucleotide sequence ID" value="XM_056997666.1"/>
</dbReference>